<accession>A0AAD4LJD1</accession>
<feature type="region of interest" description="Disordered" evidence="4">
    <location>
        <begin position="297"/>
        <end position="336"/>
    </location>
</feature>
<feature type="region of interest" description="Disordered" evidence="4">
    <location>
        <begin position="239"/>
        <end position="262"/>
    </location>
</feature>
<dbReference type="InterPro" id="IPR019786">
    <property type="entry name" value="Zinc_finger_PHD-type_CS"/>
</dbReference>
<reference evidence="6" key="1">
    <citation type="submission" date="2022-01" db="EMBL/GenBank/DDBJ databases">
        <title>Comparative genomics reveals a dynamic genome evolution in the ectomycorrhizal milk-cap (Lactarius) mushrooms.</title>
        <authorList>
            <consortium name="DOE Joint Genome Institute"/>
            <person name="Lebreton A."/>
            <person name="Tang N."/>
            <person name="Kuo A."/>
            <person name="LaButti K."/>
            <person name="Drula E."/>
            <person name="Barry K."/>
            <person name="Clum A."/>
            <person name="Lipzen A."/>
            <person name="Mousain D."/>
            <person name="Ng V."/>
            <person name="Wang R."/>
            <person name="Wang X."/>
            <person name="Dai Y."/>
            <person name="Henrissat B."/>
            <person name="Grigoriev I.V."/>
            <person name="Guerin-Laguette A."/>
            <person name="Yu F."/>
            <person name="Martin F.M."/>
        </authorList>
    </citation>
    <scope>NUCLEOTIDE SEQUENCE</scope>
    <source>
        <strain evidence="6">QP</strain>
    </source>
</reference>
<comment type="caution">
    <text evidence="6">The sequence shown here is derived from an EMBL/GenBank/DDBJ whole genome shotgun (WGS) entry which is preliminary data.</text>
</comment>
<evidence type="ECO:0000256" key="3">
    <source>
        <dbReference type="ARBA" id="ARBA00022833"/>
    </source>
</evidence>
<dbReference type="SMART" id="SM00249">
    <property type="entry name" value="PHD"/>
    <property type="match status" value="1"/>
</dbReference>
<keyword evidence="2" id="KW-0863">Zinc-finger</keyword>
<keyword evidence="1" id="KW-0479">Metal-binding</keyword>
<evidence type="ECO:0000313" key="6">
    <source>
        <dbReference type="EMBL" id="KAH8991291.1"/>
    </source>
</evidence>
<evidence type="ECO:0000256" key="4">
    <source>
        <dbReference type="SAM" id="MobiDB-lite"/>
    </source>
</evidence>
<keyword evidence="3" id="KW-0862">Zinc</keyword>
<dbReference type="AlphaFoldDB" id="A0AAD4LJD1"/>
<dbReference type="Gene3D" id="3.30.40.10">
    <property type="entry name" value="Zinc/RING finger domain, C3HC4 (zinc finger)"/>
    <property type="match status" value="1"/>
</dbReference>
<dbReference type="GO" id="GO:0008270">
    <property type="term" value="F:zinc ion binding"/>
    <property type="evidence" value="ECO:0007669"/>
    <property type="project" value="UniProtKB-KW"/>
</dbReference>
<organism evidence="6 7">
    <name type="scientific">Lactarius akahatsu</name>
    <dbReference type="NCBI Taxonomy" id="416441"/>
    <lineage>
        <taxon>Eukaryota</taxon>
        <taxon>Fungi</taxon>
        <taxon>Dikarya</taxon>
        <taxon>Basidiomycota</taxon>
        <taxon>Agaricomycotina</taxon>
        <taxon>Agaricomycetes</taxon>
        <taxon>Russulales</taxon>
        <taxon>Russulaceae</taxon>
        <taxon>Lactarius</taxon>
    </lineage>
</organism>
<dbReference type="InterPro" id="IPR013083">
    <property type="entry name" value="Znf_RING/FYVE/PHD"/>
</dbReference>
<name>A0AAD4LJD1_9AGAM</name>
<dbReference type="InterPro" id="IPR011011">
    <property type="entry name" value="Znf_FYVE_PHD"/>
</dbReference>
<evidence type="ECO:0000313" key="7">
    <source>
        <dbReference type="Proteomes" id="UP001201163"/>
    </source>
</evidence>
<feature type="compositionally biased region" description="Low complexity" evidence="4">
    <location>
        <begin position="302"/>
        <end position="313"/>
    </location>
</feature>
<dbReference type="PROSITE" id="PS01359">
    <property type="entry name" value="ZF_PHD_1"/>
    <property type="match status" value="1"/>
</dbReference>
<feature type="domain" description="Zinc finger PHD-type" evidence="5">
    <location>
        <begin position="417"/>
        <end position="469"/>
    </location>
</feature>
<proteinExistence type="predicted"/>
<protein>
    <recommendedName>
        <fullName evidence="5">Zinc finger PHD-type domain-containing protein</fullName>
    </recommendedName>
</protein>
<evidence type="ECO:0000256" key="2">
    <source>
        <dbReference type="ARBA" id="ARBA00022771"/>
    </source>
</evidence>
<dbReference type="Proteomes" id="UP001201163">
    <property type="component" value="Unassembled WGS sequence"/>
</dbReference>
<sequence length="480" mass="52116">MRFKVPGNLVQPINPTLTMPPSHTPSYLFETSTLIAFASTLRDRLSKPQLKFIPQTEQTDRFPYRERSGMACFVAETVYEVREFNTHQCPACEPPVQLDTVNGQRVLAHIGSHILHDPTIDKSGEPCGLCLRPANTCIIHLMRRSGRNYQWTLKYSGIVPCPNATNFSYSAAMVSSESSPCSNVPLQCPYCPDGSPAIWRYNMRLHFRLRHQGIDATRHEDLWKITAGEADAMAEIWANRHKQPKRRGKGKQKAPLKVSEAHSSRRLSGYIACEDDTVHDDELDLIEECPSGHEAWCGDGGSDAASSAPPGSDGIEDGGDGLGELGGGDERDVGDKSEPAIGAATVRHVAAESNGYAPIPNVGVPALPPADVVACPTSGTTKHPTGTEDEGGGLLRGAQMSSFGRKRKLRNMCDVSACLCGKSAAPSAAQTAGDEVVCCRVVGCETKWYHTTCVGLSFSPKNWTCEVCQSDMGTLKRRRM</sequence>
<evidence type="ECO:0000259" key="5">
    <source>
        <dbReference type="SMART" id="SM00249"/>
    </source>
</evidence>
<dbReference type="InterPro" id="IPR001965">
    <property type="entry name" value="Znf_PHD"/>
</dbReference>
<keyword evidence="7" id="KW-1185">Reference proteome</keyword>
<evidence type="ECO:0000256" key="1">
    <source>
        <dbReference type="ARBA" id="ARBA00022723"/>
    </source>
</evidence>
<dbReference type="EMBL" id="JAKELL010000027">
    <property type="protein sequence ID" value="KAH8991291.1"/>
    <property type="molecule type" value="Genomic_DNA"/>
</dbReference>
<feature type="compositionally biased region" description="Basic residues" evidence="4">
    <location>
        <begin position="239"/>
        <end position="254"/>
    </location>
</feature>
<dbReference type="SUPFAM" id="SSF57903">
    <property type="entry name" value="FYVE/PHD zinc finger"/>
    <property type="match status" value="1"/>
</dbReference>
<gene>
    <name evidence="6" type="ORF">EDB92DRAFT_1862021</name>
</gene>